<organism evidence="1 2">
    <name type="scientific">Reticulibacter mediterranei</name>
    <dbReference type="NCBI Taxonomy" id="2778369"/>
    <lineage>
        <taxon>Bacteria</taxon>
        <taxon>Bacillati</taxon>
        <taxon>Chloroflexota</taxon>
        <taxon>Ktedonobacteria</taxon>
        <taxon>Ktedonobacterales</taxon>
        <taxon>Reticulibacteraceae</taxon>
        <taxon>Reticulibacter</taxon>
    </lineage>
</organism>
<dbReference type="PRINTS" id="PR01210">
    <property type="entry name" value="GGTRANSPTASE"/>
</dbReference>
<gene>
    <name evidence="1" type="ORF">KSF_006180</name>
</gene>
<name>A0A8J3IGY7_9CHLR</name>
<protein>
    <submittedName>
        <fullName evidence="1">Gamma-glutamyltransferase</fullName>
    </submittedName>
</protein>
<dbReference type="PANTHER" id="PTHR43881">
    <property type="entry name" value="GAMMA-GLUTAMYLTRANSPEPTIDASE (AFU_ORTHOLOGUE AFUA_4G13580)"/>
    <property type="match status" value="1"/>
</dbReference>
<dbReference type="InterPro" id="IPR029055">
    <property type="entry name" value="Ntn_hydrolases_N"/>
</dbReference>
<dbReference type="AlphaFoldDB" id="A0A8J3IGY7"/>
<accession>A0A8J3IGY7</accession>
<keyword evidence="2" id="KW-1185">Reference proteome</keyword>
<dbReference type="PANTHER" id="PTHR43881:SF1">
    <property type="entry name" value="GAMMA-GLUTAMYLTRANSPEPTIDASE (AFU_ORTHOLOGUE AFUA_4G13580)"/>
    <property type="match status" value="1"/>
</dbReference>
<dbReference type="Gene3D" id="1.10.246.130">
    <property type="match status" value="1"/>
</dbReference>
<dbReference type="Gene3D" id="3.60.20.40">
    <property type="match status" value="1"/>
</dbReference>
<dbReference type="InterPro" id="IPR043137">
    <property type="entry name" value="GGT_ssub_C"/>
</dbReference>
<dbReference type="InterPro" id="IPR043138">
    <property type="entry name" value="GGT_lsub"/>
</dbReference>
<proteinExistence type="predicted"/>
<dbReference type="InterPro" id="IPR052896">
    <property type="entry name" value="GGT-like_enzyme"/>
</dbReference>
<evidence type="ECO:0000313" key="1">
    <source>
        <dbReference type="EMBL" id="GHO90570.1"/>
    </source>
</evidence>
<dbReference type="Proteomes" id="UP000597444">
    <property type="component" value="Unassembled WGS sequence"/>
</dbReference>
<dbReference type="RefSeq" id="WP_220201521.1">
    <property type="nucleotide sequence ID" value="NZ_BNJK01000001.1"/>
</dbReference>
<comment type="caution">
    <text evidence="1">The sequence shown here is derived from an EMBL/GenBank/DDBJ whole genome shotgun (WGS) entry which is preliminary data.</text>
</comment>
<dbReference type="SUPFAM" id="SSF56235">
    <property type="entry name" value="N-terminal nucleophile aminohydrolases (Ntn hydrolases)"/>
    <property type="match status" value="1"/>
</dbReference>
<dbReference type="EMBL" id="BNJK01000001">
    <property type="protein sequence ID" value="GHO90570.1"/>
    <property type="molecule type" value="Genomic_DNA"/>
</dbReference>
<evidence type="ECO:0000313" key="2">
    <source>
        <dbReference type="Proteomes" id="UP000597444"/>
    </source>
</evidence>
<sequence length="538" mass="58071">MTRPLDLASLPYPGRRQPLFAPHGVVATSQPLAAQAGLSILKRGGNAVDAALTTALTLAVVEPASCGVGGDVFALVWDGSRLSGLNGSGRSPGALTTEIVQSQGYQEIPATGWLPVTVPGAPAAWYDLHQRFGSLPFDEICAPAIDYAEHGYPITPTLQMYWQWALQTHRFLQGEEFRAFETCFTNAGRVPEVGERWRNPDLARVLRLIARKGAATFYQGEVAEEIAKFSARTGGLLTASDLATHTSTWVNPLSTGYRGYEVWEMPPNSQGLTTLLALNLLEGFDLSRFPRESVESYHLQVEATKLAFVDAQRFIADPERATVPTAALLDPHYTQSRRTLIGELARLPKPGKPQGGGTALLCTADAQGMMVSLIQSTSALFGSHVVVPRTGFSLQNRGQGFSLDPEHPNRLEPGKRPFHTIIPGFLTYAGQAVGPFGVKGGHMQPQGHLQMIVNTVDYGLNPQASLDAPRWFWEKGNAIQVEPTVSPALVQALLARDHLVEIGHTMDVFGCGQIIWQLPAGIYVAGSDGRTDGCAIGY</sequence>
<reference evidence="1" key="1">
    <citation type="submission" date="2020-10" db="EMBL/GenBank/DDBJ databases">
        <title>Taxonomic study of unclassified bacteria belonging to the class Ktedonobacteria.</title>
        <authorList>
            <person name="Yabe S."/>
            <person name="Wang C.M."/>
            <person name="Zheng Y."/>
            <person name="Sakai Y."/>
            <person name="Cavaletti L."/>
            <person name="Monciardini P."/>
            <person name="Donadio S."/>
        </authorList>
    </citation>
    <scope>NUCLEOTIDE SEQUENCE</scope>
    <source>
        <strain evidence="1">ID150040</strain>
    </source>
</reference>
<dbReference type="Pfam" id="PF01019">
    <property type="entry name" value="G_glu_transpept"/>
    <property type="match status" value="1"/>
</dbReference>